<keyword evidence="2" id="KW-0472">Membrane</keyword>
<dbReference type="KEGG" id="slc:SL103_02705"/>
<proteinExistence type="predicted"/>
<evidence type="ECO:0000313" key="4">
    <source>
        <dbReference type="Proteomes" id="UP000094094"/>
    </source>
</evidence>
<feature type="transmembrane region" description="Helical" evidence="2">
    <location>
        <begin position="77"/>
        <end position="94"/>
    </location>
</feature>
<evidence type="ECO:0000313" key="3">
    <source>
        <dbReference type="EMBL" id="AOP45299.1"/>
    </source>
</evidence>
<feature type="compositionally biased region" description="Pro residues" evidence="1">
    <location>
        <begin position="181"/>
        <end position="197"/>
    </location>
</feature>
<feature type="region of interest" description="Disordered" evidence="1">
    <location>
        <begin position="158"/>
        <end position="346"/>
    </location>
</feature>
<keyword evidence="4" id="KW-1185">Reference proteome</keyword>
<feature type="transmembrane region" description="Helical" evidence="2">
    <location>
        <begin position="49"/>
        <end position="70"/>
    </location>
</feature>
<dbReference type="EMBL" id="CP017157">
    <property type="protein sequence ID" value="AOP45299.1"/>
    <property type="molecule type" value="Genomic_DNA"/>
</dbReference>
<name>A0A1D7VEZ0_9ACTN</name>
<feature type="transmembrane region" description="Helical" evidence="2">
    <location>
        <begin position="106"/>
        <end position="130"/>
    </location>
</feature>
<dbReference type="OrthoDB" id="4338751at2"/>
<feature type="compositionally biased region" description="Pro residues" evidence="1">
    <location>
        <begin position="241"/>
        <end position="271"/>
    </location>
</feature>
<organism evidence="3 4">
    <name type="scientific">Streptomyces lydicus</name>
    <dbReference type="NCBI Taxonomy" id="47763"/>
    <lineage>
        <taxon>Bacteria</taxon>
        <taxon>Bacillati</taxon>
        <taxon>Actinomycetota</taxon>
        <taxon>Actinomycetes</taxon>
        <taxon>Kitasatosporales</taxon>
        <taxon>Streptomycetaceae</taxon>
        <taxon>Streptomyces</taxon>
    </lineage>
</organism>
<accession>A0A1D7VEZ0</accession>
<feature type="compositionally biased region" description="Basic and acidic residues" evidence="1">
    <location>
        <begin position="158"/>
        <end position="180"/>
    </location>
</feature>
<evidence type="ECO:0000256" key="2">
    <source>
        <dbReference type="SAM" id="Phobius"/>
    </source>
</evidence>
<keyword evidence="2" id="KW-1133">Transmembrane helix</keyword>
<gene>
    <name evidence="3" type="ORF">SL103_02705</name>
</gene>
<reference evidence="3 4" key="1">
    <citation type="submission" date="2016-09" db="EMBL/GenBank/DDBJ databases">
        <title>Complete genome sequencing of Streptomyces lydicus 103 and metabolic pathways analysis of antibiotic biosynthesis.</title>
        <authorList>
            <person name="Jia N."/>
            <person name="Ding M.-Z."/>
            <person name="Gao F."/>
            <person name="Yuan Y.-J."/>
        </authorList>
    </citation>
    <scope>NUCLEOTIDE SEQUENCE [LARGE SCALE GENOMIC DNA]</scope>
    <source>
        <strain evidence="3 4">103</strain>
    </source>
</reference>
<protein>
    <submittedName>
        <fullName evidence="3">Uncharacterized protein</fullName>
    </submittedName>
</protein>
<keyword evidence="2" id="KW-0812">Transmembrane</keyword>
<dbReference type="RefSeq" id="WP_069567135.1">
    <property type="nucleotide sequence ID" value="NZ_CP017157.1"/>
</dbReference>
<feature type="compositionally biased region" description="Pro residues" evidence="1">
    <location>
        <begin position="280"/>
        <end position="296"/>
    </location>
</feature>
<dbReference type="Proteomes" id="UP000094094">
    <property type="component" value="Chromosome"/>
</dbReference>
<dbReference type="AlphaFoldDB" id="A0A1D7VEZ0"/>
<evidence type="ECO:0000256" key="1">
    <source>
        <dbReference type="SAM" id="MobiDB-lite"/>
    </source>
</evidence>
<sequence length="346" mass="37775">MVRNVLGSLIALIGATAAVWSPFRPWYDGRLGRDVRIEDLFNGMTRNSAALFGSLLLPLAFAALVTLIGVALCSRALVALAGVIVLGFTILWMVRQGQAASELTAGARGLGVGVANALGGGALLLLGALIMRGRTRRFREPEYDRGYDHRYDDARYGERQYDDHGYGRYAPDDRYDERRPPPPTAAYPPAAYPPETPMPWDAGRAGAEEWDSEPYAPGPAGPRTGAHPGPYGEQDDRTPTTPLPVTPPPPEGQHRPQPPQSPAPQPPPPQQPQQDRPRAPEPPPTMTSRRPPPTPPVEWGREQRQAGPPAPPPPPQQQQQQQQQAQQEADTPPQPQQPQRPPEDRE</sequence>
<feature type="compositionally biased region" description="Low complexity" evidence="1">
    <location>
        <begin position="317"/>
        <end position="331"/>
    </location>
</feature>